<evidence type="ECO:0000256" key="1">
    <source>
        <dbReference type="ARBA" id="ARBA00038420"/>
    </source>
</evidence>
<gene>
    <name evidence="3" type="ORF">IAD20_03840</name>
</gene>
<dbReference type="InterPro" id="IPR050570">
    <property type="entry name" value="Cell_wall_metabolism_enzyme"/>
</dbReference>
<dbReference type="PANTHER" id="PTHR21666:SF263">
    <property type="entry name" value="MUREIN HYDROLASE ACTIVATOR NLPD"/>
    <property type="match status" value="1"/>
</dbReference>
<dbReference type="SUPFAM" id="SSF54106">
    <property type="entry name" value="LysM domain"/>
    <property type="match status" value="1"/>
</dbReference>
<dbReference type="GO" id="GO:0004222">
    <property type="term" value="F:metalloendopeptidase activity"/>
    <property type="evidence" value="ECO:0007669"/>
    <property type="project" value="TreeGrafter"/>
</dbReference>
<comment type="caution">
    <text evidence="3">The sequence shown here is derived from an EMBL/GenBank/DDBJ whole genome shotgun (WGS) entry which is preliminary data.</text>
</comment>
<comment type="similarity">
    <text evidence="1">Belongs to the E.coli NlpD/Haemophilus LppB family.</text>
</comment>
<dbReference type="Proteomes" id="UP000824107">
    <property type="component" value="Unassembled WGS sequence"/>
</dbReference>
<name>A0A9D1SAF9_9PROT</name>
<dbReference type="Gene3D" id="3.10.350.10">
    <property type="entry name" value="LysM domain"/>
    <property type="match status" value="2"/>
</dbReference>
<protein>
    <submittedName>
        <fullName evidence="3">Peptidoglycan DD-metalloendopeptidase family protein</fullName>
    </submittedName>
</protein>
<dbReference type="PROSITE" id="PS51782">
    <property type="entry name" value="LYSM"/>
    <property type="match status" value="2"/>
</dbReference>
<dbReference type="PROSITE" id="PS51257">
    <property type="entry name" value="PROKAR_LIPOPROTEIN"/>
    <property type="match status" value="1"/>
</dbReference>
<evidence type="ECO:0000259" key="2">
    <source>
        <dbReference type="PROSITE" id="PS51782"/>
    </source>
</evidence>
<dbReference type="EMBL" id="DVNC01000028">
    <property type="protein sequence ID" value="HIU53194.1"/>
    <property type="molecule type" value="Genomic_DNA"/>
</dbReference>
<dbReference type="InterPro" id="IPR016047">
    <property type="entry name" value="M23ase_b-sheet_dom"/>
</dbReference>
<reference evidence="3" key="2">
    <citation type="journal article" date="2021" name="PeerJ">
        <title>Extensive microbial diversity within the chicken gut microbiome revealed by metagenomics and culture.</title>
        <authorList>
            <person name="Gilroy R."/>
            <person name="Ravi A."/>
            <person name="Getino M."/>
            <person name="Pursley I."/>
            <person name="Horton D.L."/>
            <person name="Alikhan N.F."/>
            <person name="Baker D."/>
            <person name="Gharbi K."/>
            <person name="Hall N."/>
            <person name="Watson M."/>
            <person name="Adriaenssens E.M."/>
            <person name="Foster-Nyarko E."/>
            <person name="Jarju S."/>
            <person name="Secka A."/>
            <person name="Antonio M."/>
            <person name="Oren A."/>
            <person name="Chaudhuri R.R."/>
            <person name="La Ragione R."/>
            <person name="Hildebrand F."/>
            <person name="Pallen M.J."/>
        </authorList>
    </citation>
    <scope>NUCLEOTIDE SEQUENCE</scope>
    <source>
        <strain evidence="3">ChiW3-316</strain>
    </source>
</reference>
<dbReference type="AlphaFoldDB" id="A0A9D1SAF9"/>
<evidence type="ECO:0000313" key="3">
    <source>
        <dbReference type="EMBL" id="HIU53194.1"/>
    </source>
</evidence>
<organism evidence="3 4">
    <name type="scientific">Candidatus Scatocola faecipullorum</name>
    <dbReference type="NCBI Taxonomy" id="2840917"/>
    <lineage>
        <taxon>Bacteria</taxon>
        <taxon>Pseudomonadati</taxon>
        <taxon>Pseudomonadota</taxon>
        <taxon>Alphaproteobacteria</taxon>
        <taxon>Rhodospirillales</taxon>
        <taxon>Rhodospirillaceae</taxon>
        <taxon>Rhodospirillaceae incertae sedis</taxon>
        <taxon>Candidatus Scatocola</taxon>
    </lineage>
</organism>
<dbReference type="InterPro" id="IPR011055">
    <property type="entry name" value="Dup_hybrid_motif"/>
</dbReference>
<dbReference type="PANTHER" id="PTHR21666">
    <property type="entry name" value="PEPTIDASE-RELATED"/>
    <property type="match status" value="1"/>
</dbReference>
<feature type="domain" description="LysM" evidence="2">
    <location>
        <begin position="89"/>
        <end position="133"/>
    </location>
</feature>
<dbReference type="SUPFAM" id="SSF51261">
    <property type="entry name" value="Duplicated hybrid motif"/>
    <property type="match status" value="1"/>
</dbReference>
<dbReference type="CDD" id="cd12797">
    <property type="entry name" value="M23_peptidase"/>
    <property type="match status" value="1"/>
</dbReference>
<feature type="domain" description="LysM" evidence="2">
    <location>
        <begin position="41"/>
        <end position="85"/>
    </location>
</feature>
<dbReference type="Pfam" id="PF01551">
    <property type="entry name" value="Peptidase_M23"/>
    <property type="match status" value="1"/>
</dbReference>
<evidence type="ECO:0000313" key="4">
    <source>
        <dbReference type="Proteomes" id="UP000824107"/>
    </source>
</evidence>
<proteinExistence type="inferred from homology"/>
<dbReference type="Pfam" id="PF01476">
    <property type="entry name" value="LysM"/>
    <property type="match status" value="2"/>
</dbReference>
<sequence>MVTRARKIYFTLLAVLWLATGCSFDSGRVQLLNWNWFGTPDKVTVQRGDTLYSISKRYNVPLRDLIEINNLTPPYTLIIGRQLRLPTAKFHTVAKGDTLYNISKRYGVDVTTLSRVNHLQAPYTLSIGQRLALPGSVSGGEVHTPAPVKTAKKSSGFSFWKSTPKKTAAASTKKAAARKTATVNKYRKSKFAWPLQGTVISHYGTIGKGRNNDGINIKAKLGAAVKAADAGRVAYAGNELKGFGNLILIKHNDGWITAYAHNDRLFVKKGQKVKKGEKIAAAGSTGSVNTPQLHFEIRSGTKALNPLNYLPK</sequence>
<dbReference type="CDD" id="cd00118">
    <property type="entry name" value="LysM"/>
    <property type="match status" value="2"/>
</dbReference>
<dbReference type="InterPro" id="IPR036779">
    <property type="entry name" value="LysM_dom_sf"/>
</dbReference>
<dbReference type="SMART" id="SM00257">
    <property type="entry name" value="LysM"/>
    <property type="match status" value="2"/>
</dbReference>
<accession>A0A9D1SAF9</accession>
<dbReference type="InterPro" id="IPR018392">
    <property type="entry name" value="LysM"/>
</dbReference>
<dbReference type="Gene3D" id="2.70.70.10">
    <property type="entry name" value="Glucose Permease (Domain IIA)"/>
    <property type="match status" value="1"/>
</dbReference>
<reference evidence="3" key="1">
    <citation type="submission" date="2020-10" db="EMBL/GenBank/DDBJ databases">
        <authorList>
            <person name="Gilroy R."/>
        </authorList>
    </citation>
    <scope>NUCLEOTIDE SEQUENCE</scope>
    <source>
        <strain evidence="3">ChiW3-316</strain>
    </source>
</reference>